<protein>
    <recommendedName>
        <fullName evidence="3">F-box associated domain-containing protein</fullName>
    </recommendedName>
</protein>
<name>A0ABQ7TH18_PHRPL</name>
<dbReference type="Gene3D" id="2.80.10.50">
    <property type="match status" value="1"/>
</dbReference>
<evidence type="ECO:0000313" key="1">
    <source>
        <dbReference type="EMBL" id="KAH0628918.1"/>
    </source>
</evidence>
<sequence>MALFPNVSKGLGQLEAYIEAEEGVAFQTDSGQFWASLTNQHERSVVWIYPKKSSCKFTVTYLSSGKVTLKDWRGMYLAVVEDGEEPSNFPVLPTHYVEDESFHFAVFHSGNKVAFRAYNGLFLSRVLRQFYVLEAAKVFTDDSCLFQPVIGDLFPPTMEILDVVPTDLSRLKFHRHLVATKAYVNRTKLPVRHTFIMTWNTRCLDKIIWEHLWGLGVPSLCPFTVERVMPLVMYTRDNERLIHVEREISEKVTKEVEVPPETRAVAFLFIHGKYNAPLPFTAIIRKKKRDGTEAIFDENGAWMGLVYQDLWVECSYVKLRESCTTM</sequence>
<dbReference type="EMBL" id="JAIPUX010000439">
    <property type="protein sequence ID" value="KAH0628918.1"/>
    <property type="molecule type" value="Genomic_DNA"/>
</dbReference>
<accession>A0ABQ7TH18</accession>
<dbReference type="Proteomes" id="UP000826234">
    <property type="component" value="Unassembled WGS sequence"/>
</dbReference>
<proteinExistence type="predicted"/>
<organism evidence="1 2">
    <name type="scientific">Phrynosoma platyrhinos</name>
    <name type="common">Desert horned lizard</name>
    <dbReference type="NCBI Taxonomy" id="52577"/>
    <lineage>
        <taxon>Eukaryota</taxon>
        <taxon>Metazoa</taxon>
        <taxon>Chordata</taxon>
        <taxon>Craniata</taxon>
        <taxon>Vertebrata</taxon>
        <taxon>Euteleostomi</taxon>
        <taxon>Lepidosauria</taxon>
        <taxon>Squamata</taxon>
        <taxon>Bifurcata</taxon>
        <taxon>Unidentata</taxon>
        <taxon>Episquamata</taxon>
        <taxon>Toxicofera</taxon>
        <taxon>Iguania</taxon>
        <taxon>Phrynosomatidae</taxon>
        <taxon>Phrynosomatinae</taxon>
        <taxon>Phrynosoma</taxon>
    </lineage>
</organism>
<dbReference type="CDD" id="cd00257">
    <property type="entry name" value="beta-trefoil_FSCN-like"/>
    <property type="match status" value="1"/>
</dbReference>
<evidence type="ECO:0008006" key="3">
    <source>
        <dbReference type="Google" id="ProtNLM"/>
    </source>
</evidence>
<reference evidence="1 2" key="1">
    <citation type="journal article" date="2022" name="Gigascience">
        <title>A chromosome-level genome assembly and annotation of the desert horned lizard, Phrynosoma platyrhinos, provides insight into chromosomal rearrangements among reptiles.</title>
        <authorList>
            <person name="Koochekian N."/>
            <person name="Ascanio A."/>
            <person name="Farleigh K."/>
            <person name="Card D.C."/>
            <person name="Schield D.R."/>
            <person name="Castoe T.A."/>
            <person name="Jezkova T."/>
        </authorList>
    </citation>
    <scope>NUCLEOTIDE SEQUENCE [LARGE SCALE GENOMIC DNA]</scope>
    <source>
        <strain evidence="1">NK-2021</strain>
    </source>
</reference>
<gene>
    <name evidence="1" type="ORF">JD844_010556</name>
</gene>
<dbReference type="InterPro" id="IPR008999">
    <property type="entry name" value="Actin-crosslinking"/>
</dbReference>
<keyword evidence="2" id="KW-1185">Reference proteome</keyword>
<dbReference type="SUPFAM" id="SSF50405">
    <property type="entry name" value="Actin-crosslinking proteins"/>
    <property type="match status" value="1"/>
</dbReference>
<comment type="caution">
    <text evidence="1">The sequence shown here is derived from an EMBL/GenBank/DDBJ whole genome shotgun (WGS) entry which is preliminary data.</text>
</comment>
<evidence type="ECO:0000313" key="2">
    <source>
        <dbReference type="Proteomes" id="UP000826234"/>
    </source>
</evidence>